<evidence type="ECO:0000256" key="6">
    <source>
        <dbReference type="ARBA" id="ARBA00023170"/>
    </source>
</evidence>
<evidence type="ECO:0000313" key="11">
    <source>
        <dbReference type="Proteomes" id="UP000316079"/>
    </source>
</evidence>
<accession>A0A553RQ38</accession>
<dbReference type="InterPro" id="IPR013783">
    <property type="entry name" value="Ig-like_fold"/>
</dbReference>
<dbReference type="EMBL" id="SRMA01000827">
    <property type="protein sequence ID" value="TRZ04286.1"/>
    <property type="molecule type" value="Genomic_DNA"/>
</dbReference>
<evidence type="ECO:0000256" key="3">
    <source>
        <dbReference type="ARBA" id="ARBA00022729"/>
    </source>
</evidence>
<keyword evidence="11" id="KW-1185">Reference proteome</keyword>
<sequence length="576" mass="65494">MRKYRHMTCSLSLLALFCQTLCYGSLLYSESTEKNLECFNDYETEIKCSFPSDSLTNCSGYKLQIVHPVGKMLKSFERSHHNTKCECKIQVIQGFVGEENFSTKLLEGTNVLLDKEFKTIEIIKPKTPNVSLLETGNGNFKVTWDDNYEKKSEFTKSLEFNLTYGVKGEYEMVSMILRNDDRFYDIVGSNLKPKTEYILTAKMSTCYHQYEKIWSDESEPVHFTSASSHNEVIATIVVPVLFITLFIICTVFYCFVRVKAKWWDKISKPKIESIFGEGKDQTLPSSFNKFSPIYIEVPKLDLQVETKLISALSVDSNTDRSSQSVESTPVDYGQAVSNSGSKVDDIRSCVARAMDQDLEFLFSTNVKPINKFPTMEYNSVTDTFTKEKNSANRDSGNCSGVSVFSNQSYLESAKDNSSFIENLSIGPPDNSKLSDFDTKQEDVIVCSKSQNNSTTEENLEDGYQSFNTVLNKEINPDTAKEFIRENLIPRSNQLYPPLIHHEVILICDDPYQALQDVSKNTEMQQSMSNTEQTLNQCGATKFPRDFKHQDMFQQSSWVSSLHTPPVIQTDCSYHAV</sequence>
<evidence type="ECO:0000256" key="1">
    <source>
        <dbReference type="ARBA" id="ARBA00004167"/>
    </source>
</evidence>
<dbReference type="STRING" id="623744.A0A553RQ38"/>
<dbReference type="GO" id="GO:0016064">
    <property type="term" value="P:immunoglobulin mediated immune response"/>
    <property type="evidence" value="ECO:0007669"/>
    <property type="project" value="TreeGrafter"/>
</dbReference>
<dbReference type="InterPro" id="IPR015319">
    <property type="entry name" value="IL-4_rcpt-alpha_N"/>
</dbReference>
<dbReference type="OrthoDB" id="8962741at2759"/>
<dbReference type="Pfam" id="PF09238">
    <property type="entry name" value="IL4Ra_N"/>
    <property type="match status" value="1"/>
</dbReference>
<evidence type="ECO:0000256" key="8">
    <source>
        <dbReference type="SAM" id="SignalP"/>
    </source>
</evidence>
<protein>
    <recommendedName>
        <fullName evidence="9">Interleukin-4 receptor alpha N-terminal domain-containing protein</fullName>
    </recommendedName>
</protein>
<dbReference type="InterPro" id="IPR036116">
    <property type="entry name" value="FN3_sf"/>
</dbReference>
<comment type="caution">
    <text evidence="10">The sequence shown here is derived from an EMBL/GenBank/DDBJ whole genome shotgun (WGS) entry which is preliminary data.</text>
</comment>
<organism evidence="10 11">
    <name type="scientific">Danionella cerebrum</name>
    <dbReference type="NCBI Taxonomy" id="2873325"/>
    <lineage>
        <taxon>Eukaryota</taxon>
        <taxon>Metazoa</taxon>
        <taxon>Chordata</taxon>
        <taxon>Craniata</taxon>
        <taxon>Vertebrata</taxon>
        <taxon>Euteleostomi</taxon>
        <taxon>Actinopterygii</taxon>
        <taxon>Neopterygii</taxon>
        <taxon>Teleostei</taxon>
        <taxon>Ostariophysi</taxon>
        <taxon>Cypriniformes</taxon>
        <taxon>Danionidae</taxon>
        <taxon>Danioninae</taxon>
        <taxon>Danionella</taxon>
    </lineage>
</organism>
<dbReference type="PANTHER" id="PTHR23037:SF42">
    <property type="entry name" value="CYTOKINE RECEPTOR COMMON SUBUNIT GAMMA ISOFORM X1-RELATED"/>
    <property type="match status" value="1"/>
</dbReference>
<dbReference type="GO" id="GO:0009897">
    <property type="term" value="C:external side of plasma membrane"/>
    <property type="evidence" value="ECO:0007669"/>
    <property type="project" value="TreeGrafter"/>
</dbReference>
<dbReference type="GO" id="GO:0004896">
    <property type="term" value="F:cytokine receptor activity"/>
    <property type="evidence" value="ECO:0007669"/>
    <property type="project" value="InterPro"/>
</dbReference>
<evidence type="ECO:0000259" key="9">
    <source>
        <dbReference type="Pfam" id="PF09238"/>
    </source>
</evidence>
<name>A0A553RQ38_9TELE</name>
<dbReference type="PANTHER" id="PTHR23037">
    <property type="entry name" value="CYTOKINE RECEPTOR"/>
    <property type="match status" value="1"/>
</dbReference>
<feature type="transmembrane region" description="Helical" evidence="7">
    <location>
        <begin position="232"/>
        <end position="256"/>
    </location>
</feature>
<dbReference type="GO" id="GO:0002532">
    <property type="term" value="P:production of molecular mediator involved in inflammatory response"/>
    <property type="evidence" value="ECO:0007669"/>
    <property type="project" value="InterPro"/>
</dbReference>
<dbReference type="Gene3D" id="2.60.40.10">
    <property type="entry name" value="Immunoglobulins"/>
    <property type="match status" value="2"/>
</dbReference>
<keyword evidence="5 7" id="KW-0472">Membrane</keyword>
<reference evidence="10 11" key="1">
    <citation type="journal article" date="2019" name="Sci. Data">
        <title>Hybrid genome assembly and annotation of Danionella translucida.</title>
        <authorList>
            <person name="Kadobianskyi M."/>
            <person name="Schulze L."/>
            <person name="Schuelke M."/>
            <person name="Judkewitz B."/>
        </authorList>
    </citation>
    <scope>NUCLEOTIDE SEQUENCE [LARGE SCALE GENOMIC DNA]</scope>
    <source>
        <strain evidence="10 11">Bolton</strain>
    </source>
</reference>
<keyword evidence="3 8" id="KW-0732">Signal</keyword>
<feature type="chain" id="PRO_5021797007" description="Interleukin-4 receptor alpha N-terminal domain-containing protein" evidence="8">
    <location>
        <begin position="25"/>
        <end position="576"/>
    </location>
</feature>
<evidence type="ECO:0000256" key="7">
    <source>
        <dbReference type="SAM" id="Phobius"/>
    </source>
</evidence>
<feature type="signal peptide" evidence="8">
    <location>
        <begin position="1"/>
        <end position="24"/>
    </location>
</feature>
<gene>
    <name evidence="10" type="ORF">DNTS_003235</name>
</gene>
<evidence type="ECO:0000313" key="10">
    <source>
        <dbReference type="EMBL" id="TRZ04286.1"/>
    </source>
</evidence>
<proteinExistence type="predicted"/>
<evidence type="ECO:0000256" key="2">
    <source>
        <dbReference type="ARBA" id="ARBA00022692"/>
    </source>
</evidence>
<keyword evidence="2 7" id="KW-0812">Transmembrane</keyword>
<comment type="subcellular location">
    <subcellularLocation>
        <location evidence="1">Membrane</location>
        <topology evidence="1">Single-pass membrane protein</topology>
    </subcellularLocation>
</comment>
<dbReference type="SUPFAM" id="SSF49265">
    <property type="entry name" value="Fibronectin type III"/>
    <property type="match status" value="2"/>
</dbReference>
<dbReference type="Proteomes" id="UP000316079">
    <property type="component" value="Unassembled WGS sequence"/>
</dbReference>
<dbReference type="AlphaFoldDB" id="A0A553RQ38"/>
<feature type="domain" description="Interleukin-4 receptor alpha N-terminal" evidence="9">
    <location>
        <begin position="35"/>
        <end position="120"/>
    </location>
</feature>
<keyword evidence="4 7" id="KW-1133">Transmembrane helix</keyword>
<keyword evidence="6" id="KW-0675">Receptor</keyword>
<evidence type="ECO:0000256" key="4">
    <source>
        <dbReference type="ARBA" id="ARBA00022989"/>
    </source>
</evidence>
<evidence type="ECO:0000256" key="5">
    <source>
        <dbReference type="ARBA" id="ARBA00023136"/>
    </source>
</evidence>